<sequence>MKEGGLLQKEAFEKTALFSVIRDAVMTNFPAAREQRGTLGPILTEDEGGVLRDVRAYSTFRDGLRKKCGFPSGKRALRRVRRVDPSAREVNLMDNPSTPGS</sequence>
<keyword evidence="3" id="KW-1185">Reference proteome</keyword>
<dbReference type="EMBL" id="JAYMGO010000007">
    <property type="protein sequence ID" value="KAL1270653.1"/>
    <property type="molecule type" value="Genomic_DNA"/>
</dbReference>
<name>A0ABR3N1C5_9TELE</name>
<gene>
    <name evidence="2" type="ORF">QQF64_029669</name>
</gene>
<protein>
    <submittedName>
        <fullName evidence="2">Uncharacterized protein</fullName>
    </submittedName>
</protein>
<evidence type="ECO:0000313" key="2">
    <source>
        <dbReference type="EMBL" id="KAL1270653.1"/>
    </source>
</evidence>
<accession>A0ABR3N1C5</accession>
<evidence type="ECO:0000313" key="3">
    <source>
        <dbReference type="Proteomes" id="UP001558613"/>
    </source>
</evidence>
<proteinExistence type="predicted"/>
<reference evidence="2 3" key="1">
    <citation type="submission" date="2023-09" db="EMBL/GenBank/DDBJ databases">
        <authorList>
            <person name="Wang M."/>
        </authorList>
    </citation>
    <scope>NUCLEOTIDE SEQUENCE [LARGE SCALE GENOMIC DNA]</scope>
    <source>
        <strain evidence="2">GT-2023</strain>
        <tissue evidence="2">Liver</tissue>
    </source>
</reference>
<feature type="region of interest" description="Disordered" evidence="1">
    <location>
        <begin position="79"/>
        <end position="101"/>
    </location>
</feature>
<evidence type="ECO:0000256" key="1">
    <source>
        <dbReference type="SAM" id="MobiDB-lite"/>
    </source>
</evidence>
<organism evidence="2 3">
    <name type="scientific">Cirrhinus molitorella</name>
    <name type="common">mud carp</name>
    <dbReference type="NCBI Taxonomy" id="172907"/>
    <lineage>
        <taxon>Eukaryota</taxon>
        <taxon>Metazoa</taxon>
        <taxon>Chordata</taxon>
        <taxon>Craniata</taxon>
        <taxon>Vertebrata</taxon>
        <taxon>Euteleostomi</taxon>
        <taxon>Actinopterygii</taxon>
        <taxon>Neopterygii</taxon>
        <taxon>Teleostei</taxon>
        <taxon>Ostariophysi</taxon>
        <taxon>Cypriniformes</taxon>
        <taxon>Cyprinidae</taxon>
        <taxon>Labeoninae</taxon>
        <taxon>Labeonini</taxon>
        <taxon>Cirrhinus</taxon>
    </lineage>
</organism>
<dbReference type="Proteomes" id="UP001558613">
    <property type="component" value="Unassembled WGS sequence"/>
</dbReference>
<comment type="caution">
    <text evidence="2">The sequence shown here is derived from an EMBL/GenBank/DDBJ whole genome shotgun (WGS) entry which is preliminary data.</text>
</comment>